<dbReference type="InterPro" id="IPR029043">
    <property type="entry name" value="GcvT/YgfZ_C"/>
</dbReference>
<dbReference type="Pfam" id="PF01571">
    <property type="entry name" value="GCV_T"/>
    <property type="match status" value="1"/>
</dbReference>
<name>A0A6J7QND1_9ZZZZ</name>
<dbReference type="AlphaFoldDB" id="A0A6J7QND1"/>
<evidence type="ECO:0000259" key="1">
    <source>
        <dbReference type="Pfam" id="PF01571"/>
    </source>
</evidence>
<evidence type="ECO:0000313" key="3">
    <source>
        <dbReference type="EMBL" id="CAB5018069.1"/>
    </source>
</evidence>
<dbReference type="InterPro" id="IPR013977">
    <property type="entry name" value="GcvT_C"/>
</dbReference>
<accession>A0A6J7QND1</accession>
<dbReference type="Pfam" id="PF08669">
    <property type="entry name" value="GCV_T_C"/>
    <property type="match status" value="1"/>
</dbReference>
<organism evidence="3">
    <name type="scientific">freshwater metagenome</name>
    <dbReference type="NCBI Taxonomy" id="449393"/>
    <lineage>
        <taxon>unclassified sequences</taxon>
        <taxon>metagenomes</taxon>
        <taxon>ecological metagenomes</taxon>
    </lineage>
</organism>
<dbReference type="InterPro" id="IPR027266">
    <property type="entry name" value="TrmE/GcvT-like"/>
</dbReference>
<dbReference type="InterPro" id="IPR028896">
    <property type="entry name" value="GcvT/YgfZ/DmdA"/>
</dbReference>
<feature type="domain" description="Aminomethyltransferase C-terminal" evidence="2">
    <location>
        <begin position="324"/>
        <end position="393"/>
    </location>
</feature>
<dbReference type="PANTHER" id="PTHR43757">
    <property type="entry name" value="AMINOMETHYLTRANSFERASE"/>
    <property type="match status" value="1"/>
</dbReference>
<evidence type="ECO:0000259" key="2">
    <source>
        <dbReference type="Pfam" id="PF08669"/>
    </source>
</evidence>
<dbReference type="InterPro" id="IPR006222">
    <property type="entry name" value="GCVT_N"/>
</dbReference>
<dbReference type="Gene3D" id="3.30.1360.120">
    <property type="entry name" value="Probable tRNA modification gtpase trme, domain 1"/>
    <property type="match status" value="1"/>
</dbReference>
<proteinExistence type="predicted"/>
<dbReference type="EMBL" id="CAFBOZ010000250">
    <property type="protein sequence ID" value="CAB5018069.1"/>
    <property type="molecule type" value="Genomic_DNA"/>
</dbReference>
<dbReference type="SUPFAM" id="SSF101790">
    <property type="entry name" value="Aminomethyltransferase beta-barrel domain"/>
    <property type="match status" value="1"/>
</dbReference>
<gene>
    <name evidence="3" type="ORF">UFOPK3992_01551</name>
</gene>
<dbReference type="SUPFAM" id="SSF103025">
    <property type="entry name" value="Folate-binding domain"/>
    <property type="match status" value="1"/>
</dbReference>
<sequence>MALTTPFHPRLSELNTTGLYGHWAGYLSATQYDLSVKDEYFGVRNAAAVFDASPLFKYWIRGRDAQRFLEGVMARDVRKCKPGRAQYTVWCDDNGYVLEDGVLFRHSSDEFMLTCAEPNLGFLRSQTGRLDVEIVDASDDYGTLAIQGPRSRAILAALVPEVSAMPFFSLISAKVVDHPVFISRTGFSGDLGYEVMVPAESALPVLDAILEAGEPHRLRPYGELALGMARIEAALPLIGVDFDSARFALNDDQRFTPDELGLGWLLGGIDDPTRPFTGRRALLRERSEGTSRWTTVGISVATTDYRALHESQGLIPEMDHLPVDGATMLYANAHWDRAGYATSFMYSPVMQRHIGLARVQPQFAPLGTVLHLEQTLNHEHFTVPTTVVALPFYNPERKVSTP</sequence>
<protein>
    <submittedName>
        <fullName evidence="3">Unannotated protein</fullName>
    </submittedName>
</protein>
<dbReference type="PANTHER" id="PTHR43757:SF2">
    <property type="entry name" value="AMINOMETHYLTRANSFERASE, MITOCHONDRIAL"/>
    <property type="match status" value="1"/>
</dbReference>
<feature type="domain" description="GCVT N-terminal" evidence="1">
    <location>
        <begin position="21"/>
        <end position="265"/>
    </location>
</feature>
<reference evidence="3" key="1">
    <citation type="submission" date="2020-05" db="EMBL/GenBank/DDBJ databases">
        <authorList>
            <person name="Chiriac C."/>
            <person name="Salcher M."/>
            <person name="Ghai R."/>
            <person name="Kavagutti S V."/>
        </authorList>
    </citation>
    <scope>NUCLEOTIDE SEQUENCE</scope>
</reference>
<dbReference type="PIRSF" id="PIRSF006487">
    <property type="entry name" value="GcvT"/>
    <property type="match status" value="1"/>
</dbReference>